<dbReference type="PANTHER" id="PTHR34952">
    <property type="entry name" value="OS05G0113500 PROTEIN"/>
    <property type="match status" value="1"/>
</dbReference>
<evidence type="ECO:0000256" key="1">
    <source>
        <dbReference type="SAM" id="MobiDB-lite"/>
    </source>
</evidence>
<organism evidence="2">
    <name type="scientific">Picea sitchensis</name>
    <name type="common">Sitka spruce</name>
    <name type="synonym">Pinus sitchensis</name>
    <dbReference type="NCBI Taxonomy" id="3332"/>
    <lineage>
        <taxon>Eukaryota</taxon>
        <taxon>Viridiplantae</taxon>
        <taxon>Streptophyta</taxon>
        <taxon>Embryophyta</taxon>
        <taxon>Tracheophyta</taxon>
        <taxon>Spermatophyta</taxon>
        <taxon>Pinopsida</taxon>
        <taxon>Pinidae</taxon>
        <taxon>Conifers I</taxon>
        <taxon>Pinales</taxon>
        <taxon>Pinaceae</taxon>
        <taxon>Picea</taxon>
    </lineage>
</organism>
<evidence type="ECO:0000313" key="2">
    <source>
        <dbReference type="EMBL" id="ABR16810.1"/>
    </source>
</evidence>
<feature type="compositionally biased region" description="Basic residues" evidence="1">
    <location>
        <begin position="36"/>
        <end position="57"/>
    </location>
</feature>
<accession>B8LMD0</accession>
<dbReference type="EMBL" id="EF676944">
    <property type="protein sequence ID" value="ABR16810.1"/>
    <property type="molecule type" value="mRNA"/>
</dbReference>
<feature type="region of interest" description="Disordered" evidence="1">
    <location>
        <begin position="1"/>
        <end position="83"/>
    </location>
</feature>
<proteinExistence type="evidence at transcript level"/>
<dbReference type="PANTHER" id="PTHR34952:SF2">
    <property type="entry name" value="OS05G0113500 PROTEIN"/>
    <property type="match status" value="1"/>
</dbReference>
<sequence length="181" mass="20620">MRGGQEQNGLGPRPKLSLKWAPDVQEPQISSVSHTVKNHRWHQSKKKDRKHKHKGKSSHTSGSNKNDKKHHSKRSYNSDSGRSRLWSSSFEKRMLVDVWASRNSMLVLDKTIGWETPMFNMKMEEDDVLLNMPCKHSCGKGRSDFLVKGSSDAEFPSQGFKCASHFGRTLQNKHITYAEAA</sequence>
<reference evidence="2" key="1">
    <citation type="submission" date="2007-06" db="EMBL/GenBank/DDBJ databases">
        <title>Full length cDNA sequences from Sitka Spruce (Picea sitchensis).</title>
        <authorList>
            <person name="Ralph S.G."/>
            <person name="Chun H.E."/>
            <person name="Liao N."/>
            <person name="Ali J."/>
            <person name="Reid K."/>
            <person name="Kolosova N."/>
            <person name="Cooper N."/>
            <person name="Cullis C."/>
            <person name="Jancsik S."/>
            <person name="Moore R."/>
            <person name="Mayo M."/>
            <person name="Wagner S."/>
            <person name="Holt R.A."/>
            <person name="Jones S.J.M."/>
            <person name="Marra M.A."/>
            <person name="Ritland C.E."/>
            <person name="Ritland K."/>
            <person name="Bohlmann J."/>
        </authorList>
    </citation>
    <scope>NUCLEOTIDE SEQUENCE</scope>
    <source>
        <tissue evidence="2">Green portion of the leader tissue</tissue>
    </source>
</reference>
<name>B8LMD0_PICSI</name>
<dbReference type="AlphaFoldDB" id="B8LMD0"/>
<protein>
    <submittedName>
        <fullName evidence="2">Uncharacterized protein</fullName>
    </submittedName>
</protein>